<evidence type="ECO:0000313" key="12">
    <source>
        <dbReference type="Proteomes" id="UP000239663"/>
    </source>
</evidence>
<dbReference type="GO" id="GO:0009425">
    <property type="term" value="C:bacterial-type flagellum basal body"/>
    <property type="evidence" value="ECO:0007669"/>
    <property type="project" value="UniProtKB-SubCell"/>
</dbReference>
<sequence>MEEIVPKFSVFLLIFVRVAAFFVTMPIFSYRTIPTMHRIGISAILAWIMYYTVQSPGYEIDMSYFLLILKECIVGLAIGFFAYMLLSAVQMAGGLIDFQMGYSMASVIDPQTGVQTPLTGQYLYTFALLFLLSTNGHHLLLDGIYYSYQFIPLSSTLLAFGDEGLLTFIIESFSMAFMIAFQMAIPIVGSLFLVDIALGIVARTVPQMNIFVIGFPVKILVGLILLIVMMSGILSLVNLLLDTTLDGLRTLMQLLGGS</sequence>
<evidence type="ECO:0000256" key="6">
    <source>
        <dbReference type="ARBA" id="ARBA00022989"/>
    </source>
</evidence>
<feature type="transmembrane region" description="Helical" evidence="10">
    <location>
        <begin position="65"/>
        <end position="86"/>
    </location>
</feature>
<keyword evidence="11" id="KW-0969">Cilium</keyword>
<evidence type="ECO:0000256" key="8">
    <source>
        <dbReference type="ARBA" id="ARBA00023143"/>
    </source>
</evidence>
<feature type="transmembrane region" description="Helical" evidence="10">
    <location>
        <begin position="12"/>
        <end position="30"/>
    </location>
</feature>
<dbReference type="GO" id="GO:0044780">
    <property type="term" value="P:bacterial-type flagellum assembly"/>
    <property type="evidence" value="ECO:0007669"/>
    <property type="project" value="UniProtKB-UniRule"/>
</dbReference>
<dbReference type="InterPro" id="IPR006303">
    <property type="entry name" value="FliR"/>
</dbReference>
<comment type="subcellular location">
    <subcellularLocation>
        <location evidence="10">Cell membrane</location>
        <topology evidence="10">Multi-pass membrane protein</topology>
    </subcellularLocation>
    <subcellularLocation>
        <location evidence="10">Bacterial flagellum basal body</location>
    </subcellularLocation>
</comment>
<evidence type="ECO:0000256" key="2">
    <source>
        <dbReference type="ARBA" id="ARBA00009772"/>
    </source>
</evidence>
<dbReference type="GO" id="GO:0006605">
    <property type="term" value="P:protein targeting"/>
    <property type="evidence" value="ECO:0007669"/>
    <property type="project" value="UniProtKB-UniRule"/>
</dbReference>
<evidence type="ECO:0000256" key="3">
    <source>
        <dbReference type="ARBA" id="ARBA00021717"/>
    </source>
</evidence>
<keyword evidence="5 10" id="KW-0812">Transmembrane</keyword>
<keyword evidence="4 10" id="KW-1003">Cell membrane</keyword>
<dbReference type="AlphaFoldDB" id="A0A2S7N1H1"/>
<keyword evidence="11" id="KW-0966">Cell projection</keyword>
<comment type="function">
    <text evidence="1 10">Role in flagellar biosynthesis.</text>
</comment>
<evidence type="ECO:0000256" key="7">
    <source>
        <dbReference type="ARBA" id="ARBA00023136"/>
    </source>
</evidence>
<dbReference type="Proteomes" id="UP000239663">
    <property type="component" value="Unassembled WGS sequence"/>
</dbReference>
<keyword evidence="8 10" id="KW-0975">Bacterial flagellum</keyword>
<dbReference type="InterPro" id="IPR002010">
    <property type="entry name" value="T3SS_IM_R"/>
</dbReference>
<evidence type="ECO:0000256" key="10">
    <source>
        <dbReference type="RuleBase" id="RU362071"/>
    </source>
</evidence>
<proteinExistence type="inferred from homology"/>
<keyword evidence="11" id="KW-0282">Flagellum</keyword>
<feature type="transmembrane region" description="Helical" evidence="10">
    <location>
        <begin position="219"/>
        <end position="241"/>
    </location>
</feature>
<comment type="caution">
    <text evidence="11">The sequence shown here is derived from an EMBL/GenBank/DDBJ whole genome shotgun (WGS) entry which is preliminary data.</text>
</comment>
<dbReference type="EMBL" id="PKOZ01000003">
    <property type="protein sequence ID" value="PQD95853.1"/>
    <property type="molecule type" value="Genomic_DNA"/>
</dbReference>
<protein>
    <recommendedName>
        <fullName evidence="3 9">Flagellar biosynthetic protein FliR</fullName>
    </recommendedName>
</protein>
<keyword evidence="6 10" id="KW-1133">Transmembrane helix</keyword>
<dbReference type="GO" id="GO:0005886">
    <property type="term" value="C:plasma membrane"/>
    <property type="evidence" value="ECO:0007669"/>
    <property type="project" value="UniProtKB-SubCell"/>
</dbReference>
<dbReference type="PRINTS" id="PR00953">
    <property type="entry name" value="TYPE3IMRPROT"/>
</dbReference>
<feature type="transmembrane region" description="Helical" evidence="10">
    <location>
        <begin position="176"/>
        <end position="198"/>
    </location>
</feature>
<dbReference type="PANTHER" id="PTHR30065:SF1">
    <property type="entry name" value="SURFACE PRESENTATION OF ANTIGENS PROTEIN SPAR"/>
    <property type="match status" value="1"/>
</dbReference>
<evidence type="ECO:0000313" key="11">
    <source>
        <dbReference type="EMBL" id="PQD95853.1"/>
    </source>
</evidence>
<gene>
    <name evidence="11" type="ORF">CYL18_08175</name>
</gene>
<keyword evidence="12" id="KW-1185">Reference proteome</keyword>
<dbReference type="Pfam" id="PF01311">
    <property type="entry name" value="Bac_export_1"/>
    <property type="match status" value="1"/>
</dbReference>
<evidence type="ECO:0000256" key="9">
    <source>
        <dbReference type="NCBIfam" id="TIGR01400"/>
    </source>
</evidence>
<evidence type="ECO:0000256" key="5">
    <source>
        <dbReference type="ARBA" id="ARBA00022692"/>
    </source>
</evidence>
<organism evidence="11 12">
    <name type="scientific">Pradoshia eiseniae</name>
    <dbReference type="NCBI Taxonomy" id="2064768"/>
    <lineage>
        <taxon>Bacteria</taxon>
        <taxon>Bacillati</taxon>
        <taxon>Bacillota</taxon>
        <taxon>Bacilli</taxon>
        <taxon>Bacillales</taxon>
        <taxon>Bacillaceae</taxon>
        <taxon>Pradoshia</taxon>
    </lineage>
</organism>
<dbReference type="NCBIfam" id="TIGR01400">
    <property type="entry name" value="fliR"/>
    <property type="match status" value="1"/>
</dbReference>
<evidence type="ECO:0000256" key="1">
    <source>
        <dbReference type="ARBA" id="ARBA00002578"/>
    </source>
</evidence>
<comment type="similarity">
    <text evidence="2 10">Belongs to the FliR/MopE/SpaR family.</text>
</comment>
<feature type="transmembrane region" description="Helical" evidence="10">
    <location>
        <begin position="122"/>
        <end position="141"/>
    </location>
</feature>
<accession>A0A2S7N1H1</accession>
<dbReference type="OrthoDB" id="9807748at2"/>
<keyword evidence="7 10" id="KW-0472">Membrane</keyword>
<name>A0A2S7N1H1_9BACI</name>
<dbReference type="PANTHER" id="PTHR30065">
    <property type="entry name" value="FLAGELLAR BIOSYNTHETIC PROTEIN FLIR"/>
    <property type="match status" value="1"/>
</dbReference>
<dbReference type="RefSeq" id="WP_104848997.1">
    <property type="nucleotide sequence ID" value="NZ_PKOZ01000003.1"/>
</dbReference>
<reference evidence="11 12" key="1">
    <citation type="submission" date="2017-12" db="EMBL/GenBank/DDBJ databases">
        <title>Taxonomic description and draft genome of Pradoshia cofamensis Gen. nov., sp. nov., a thermotolerant bacillale isolated from anterior gut of earthworm Eisenia fetida.</title>
        <authorList>
            <person name="Saha T."/>
            <person name="Chakraborty R."/>
        </authorList>
    </citation>
    <scope>NUCLEOTIDE SEQUENCE [LARGE SCALE GENOMIC DNA]</scope>
    <source>
        <strain evidence="11 12">EAG3</strain>
    </source>
</reference>
<evidence type="ECO:0000256" key="4">
    <source>
        <dbReference type="ARBA" id="ARBA00022475"/>
    </source>
</evidence>
<feature type="transmembrane region" description="Helical" evidence="10">
    <location>
        <begin position="36"/>
        <end position="53"/>
    </location>
</feature>